<dbReference type="Proteomes" id="UP000648801">
    <property type="component" value="Unassembled WGS sequence"/>
</dbReference>
<proteinExistence type="predicted"/>
<evidence type="ECO:0000313" key="2">
    <source>
        <dbReference type="EMBL" id="GGA76815.1"/>
    </source>
</evidence>
<dbReference type="Gene3D" id="3.40.430.10">
    <property type="entry name" value="Dihydrofolate Reductase, subunit A"/>
    <property type="match status" value="1"/>
</dbReference>
<evidence type="ECO:0000259" key="1">
    <source>
        <dbReference type="Pfam" id="PF01872"/>
    </source>
</evidence>
<dbReference type="PANTHER" id="PTHR38011:SF11">
    <property type="entry name" value="2,5-DIAMINO-6-RIBOSYLAMINO-4(3H)-PYRIMIDINONE 5'-PHOSPHATE REDUCTASE"/>
    <property type="match status" value="1"/>
</dbReference>
<protein>
    <submittedName>
        <fullName evidence="2">Riboflavin biosynthesis protein RibD</fullName>
    </submittedName>
</protein>
<dbReference type="InterPro" id="IPR024072">
    <property type="entry name" value="DHFR-like_dom_sf"/>
</dbReference>
<dbReference type="AlphaFoldDB" id="A0A916W8I6"/>
<dbReference type="EMBL" id="BMJB01000003">
    <property type="protein sequence ID" value="GGA76815.1"/>
    <property type="molecule type" value="Genomic_DNA"/>
</dbReference>
<evidence type="ECO:0000313" key="3">
    <source>
        <dbReference type="Proteomes" id="UP000648801"/>
    </source>
</evidence>
<dbReference type="SUPFAM" id="SSF53597">
    <property type="entry name" value="Dihydrofolate reductase-like"/>
    <property type="match status" value="1"/>
</dbReference>
<dbReference type="GO" id="GO:0009231">
    <property type="term" value="P:riboflavin biosynthetic process"/>
    <property type="evidence" value="ECO:0007669"/>
    <property type="project" value="InterPro"/>
</dbReference>
<dbReference type="Pfam" id="PF01872">
    <property type="entry name" value="RibD_C"/>
    <property type="match status" value="1"/>
</dbReference>
<dbReference type="InterPro" id="IPR050765">
    <property type="entry name" value="Riboflavin_Biosynth_HTPR"/>
</dbReference>
<feature type="domain" description="Bacterial bifunctional deaminase-reductase C-terminal" evidence="1">
    <location>
        <begin position="3"/>
        <end position="178"/>
    </location>
</feature>
<gene>
    <name evidence="2" type="ORF">GCM10011507_30170</name>
</gene>
<organism evidence="2 3">
    <name type="scientific">Edaphobacter acidisoli</name>
    <dbReference type="NCBI Taxonomy" id="2040573"/>
    <lineage>
        <taxon>Bacteria</taxon>
        <taxon>Pseudomonadati</taxon>
        <taxon>Acidobacteriota</taxon>
        <taxon>Terriglobia</taxon>
        <taxon>Terriglobales</taxon>
        <taxon>Acidobacteriaceae</taxon>
        <taxon>Edaphobacter</taxon>
    </lineage>
</organism>
<dbReference type="GO" id="GO:0008703">
    <property type="term" value="F:5-amino-6-(5-phosphoribosylamino)uracil reductase activity"/>
    <property type="evidence" value="ECO:0007669"/>
    <property type="project" value="InterPro"/>
</dbReference>
<accession>A0A916W8I6</accession>
<sequence>MRKLFVFNHVTLDGYFVSHNGDFTWARNTIDDPEYAAFEAENAKGTAELLFGRVTYDLMAKYWPTPMAAQQAPTVAEGLNRMPKIVFSRTLNHASWANTRVLKGDLISEVRRLKNEPGPGILIMGSGTIIAQLAPEGLIDEYQMMVDPIALGSGRSMFDGIPQKLALRQTKSRTFKSGKTFLCYEPAA</sequence>
<name>A0A916W8I6_9BACT</name>
<keyword evidence="3" id="KW-1185">Reference proteome</keyword>
<dbReference type="RefSeq" id="WP_188760374.1">
    <property type="nucleotide sequence ID" value="NZ_BMJB01000003.1"/>
</dbReference>
<reference evidence="2" key="1">
    <citation type="journal article" date="2014" name="Int. J. Syst. Evol. Microbiol.">
        <title>Complete genome sequence of Corynebacterium casei LMG S-19264T (=DSM 44701T), isolated from a smear-ripened cheese.</title>
        <authorList>
            <consortium name="US DOE Joint Genome Institute (JGI-PGF)"/>
            <person name="Walter F."/>
            <person name="Albersmeier A."/>
            <person name="Kalinowski J."/>
            <person name="Ruckert C."/>
        </authorList>
    </citation>
    <scope>NUCLEOTIDE SEQUENCE</scope>
    <source>
        <strain evidence="2">CGMCC 1.15447</strain>
    </source>
</reference>
<dbReference type="PANTHER" id="PTHR38011">
    <property type="entry name" value="DIHYDROFOLATE REDUCTASE FAMILY PROTEIN (AFU_ORTHOLOGUE AFUA_8G06820)"/>
    <property type="match status" value="1"/>
</dbReference>
<dbReference type="InterPro" id="IPR002734">
    <property type="entry name" value="RibDG_C"/>
</dbReference>
<reference evidence="2" key="2">
    <citation type="submission" date="2020-09" db="EMBL/GenBank/DDBJ databases">
        <authorList>
            <person name="Sun Q."/>
            <person name="Zhou Y."/>
        </authorList>
    </citation>
    <scope>NUCLEOTIDE SEQUENCE</scope>
    <source>
        <strain evidence="2">CGMCC 1.15447</strain>
    </source>
</reference>
<comment type="caution">
    <text evidence="2">The sequence shown here is derived from an EMBL/GenBank/DDBJ whole genome shotgun (WGS) entry which is preliminary data.</text>
</comment>